<dbReference type="Pfam" id="PF00149">
    <property type="entry name" value="Metallophos"/>
    <property type="match status" value="1"/>
</dbReference>
<dbReference type="eggNOG" id="KOG3770">
    <property type="taxonomic scope" value="Eukaryota"/>
</dbReference>
<keyword evidence="11" id="KW-0472">Membrane</keyword>
<evidence type="ECO:0000256" key="17">
    <source>
        <dbReference type="SAM" id="SignalP"/>
    </source>
</evidence>
<dbReference type="HAMAP" id="MF_00309">
    <property type="entry name" value="ATP_synth_A_arch"/>
    <property type="match status" value="1"/>
</dbReference>
<dbReference type="SUPFAM" id="SSF50615">
    <property type="entry name" value="N-terminal domain of alpha and beta subunits of F1 ATP synthase"/>
    <property type="match status" value="1"/>
</dbReference>
<dbReference type="Gene3D" id="2.40.50.100">
    <property type="match status" value="1"/>
</dbReference>
<dbReference type="EMBL" id="KE652179">
    <property type="protein sequence ID" value="EQL04108.1"/>
    <property type="molecule type" value="Genomic_DNA"/>
</dbReference>
<evidence type="ECO:0000256" key="7">
    <source>
        <dbReference type="ARBA" id="ARBA00022781"/>
    </source>
</evidence>
<feature type="compositionally biased region" description="Low complexity" evidence="16">
    <location>
        <begin position="697"/>
        <end position="719"/>
    </location>
</feature>
<keyword evidence="10" id="KW-0406">Ion transport</keyword>
<dbReference type="InterPro" id="IPR004100">
    <property type="entry name" value="ATPase_F1/V1/A1_a/bsu_N"/>
</dbReference>
<dbReference type="Gene3D" id="3.40.50.300">
    <property type="entry name" value="P-loop containing nucleotide triphosphate hydrolases"/>
    <property type="match status" value="1"/>
</dbReference>
<dbReference type="InterPro" id="IPR005725">
    <property type="entry name" value="ATPase_V1-cplx_asu"/>
</dbReference>
<evidence type="ECO:0000256" key="13">
    <source>
        <dbReference type="ARBA" id="ARBA00029427"/>
    </source>
</evidence>
<evidence type="ECO:0000256" key="16">
    <source>
        <dbReference type="SAM" id="MobiDB-lite"/>
    </source>
</evidence>
<feature type="chain" id="PRO_5004597079" description="V-type proton ATPase catalytic subunit A" evidence="17">
    <location>
        <begin position="19"/>
        <end position="1399"/>
    </location>
</feature>
<dbReference type="Pfam" id="PF00006">
    <property type="entry name" value="ATP-synt_ab"/>
    <property type="match status" value="1"/>
</dbReference>
<evidence type="ECO:0000313" key="20">
    <source>
        <dbReference type="Proteomes" id="UP000019374"/>
    </source>
</evidence>
<dbReference type="GO" id="GO:0007035">
    <property type="term" value="P:vacuolar acidification"/>
    <property type="evidence" value="ECO:0007669"/>
    <property type="project" value="UniProtKB-ARBA"/>
</dbReference>
<evidence type="ECO:0000256" key="14">
    <source>
        <dbReference type="ARBA" id="ARBA00029477"/>
    </source>
</evidence>
<sequence length="1399" mass="152536">MRHQSLLPVLALANVVHGTAPATGQQVSPPEADHLEARGFVDDIWNGLKSGGGCAVCETVVTLMKGLAILGDGSLVSVVQALCNISNAQEADVCDGAIAREGPIIAKALRKMTVGSRASKELCTTLLGACAYPAVTPWDVPFPSPKPKRQRPPPSGKKPLKIVHYSDIHVDTSYMPGSSTDCKKPICCRPYTSADEPGKSTSPAGPYGNHKCDVPISLEQSMYEAINKVAPDAAFTIFTGDIVEHAVWNTTQSTNVDSIERAYSAMNKSLRLVYGTAGNHEAHPADGFQPNAIGQATQWVYSLLSKQWSYWIDSAAAENAAELGAYSVKYDVEAKLRVISLNTNLYYRNNFWLYYNMEDRDPNLQFKWLVKELDAAEQAGDNVYIIGHMPFGDRGALHDGSNYLDQIVNRYSSTIAAMFFGHTHVDQFEVSYSDYKSRTAANALAVSYIAPSLTPTAGMPSFRVYEVDPDTFGVLDATTYIADMEKEAFQTSGPVWTKLYSAKEAYGKALSPPVTDARSELAPAFWHMVTEAFEADDGLFDAYVSRKSRGWNAATCRDACKAEEICQLRAGRAQDNCYKPAFGFHLQKRDFSAARGEHDECDEPVTPLVVGALVTNGRYLKQFEVMAREEMARAGNETAVSKTPLYISRYPITSPHINKLGVKRYSAARSCMHLGLRPGLKARPSLINLIRRGRSDSASSVSSSLSHSSPGPAAAHATSSPPPPANDVELSLPTPTSPPPPPPLSSRPSPPTPPPPHPLPQPPSPSSAAVAADDREEPPPVPYLSPRPEMAPKSQKANNADGDNVNHGKIFSISGPVVVAEDMIGVAMYELVKVGHENLVGEVIRINSDQATIQVYEETAGVKVGDPVARTGKPLSVELGPGLLNGIYDGIQRPLAEISKVSKSIYIPRGIAVPALDRKRKWAFTPSMKVGDHIAGGDVWGTVFENSFISTHRIIFPPRARGVITKIASKGEYTVAEKILEVDFDGKKTEYPMMQSWPVRVPRPSTEKLAASEPFVVGQRVLDALFPGVQGGTIAIPGAFGCGKTVISQSVSKFSNSDVIVYVGCGERGNEMAEVLKDFPELTIEVDGRKEPIMKRTTLIANTSNMPVAAREASIYTGITVAEYFRDQGLDVAMMADSTSRWAEALREISGRLGEMPADQGFPAYLGAKLASFYERAGRVLALGSPERKGSVSIVGAVSPPGGDFSDPVTSSTLSIVQVFWGLDKKLAQRKHFPSINTSVSYSKYTGVLDKYYEKEHPEFPRLRDRIKQLLSDSEELDQVVQLVGKSALSDPDKITLDLAGLLKEDFLQQNGYSDYDQFCPIWKTEWMMKLMVGFHDESQKAIAQGQSWAKVREATSELQAKLRQLKFELPTDGEETVCKKYEAIQQQMMDKFASVMDE</sequence>
<dbReference type="PANTHER" id="PTHR43607:SF1">
    <property type="entry name" value="H(+)-TRANSPORTING TWO-SECTOR ATPASE"/>
    <property type="match status" value="1"/>
</dbReference>
<dbReference type="GO" id="GO:0046961">
    <property type="term" value="F:proton-transporting ATPase activity, rotational mechanism"/>
    <property type="evidence" value="ECO:0007669"/>
    <property type="project" value="InterPro"/>
</dbReference>
<dbReference type="FunFam" id="2.40.50.100:FF:000008">
    <property type="entry name" value="V-type proton ATPase catalytic subunit A"/>
    <property type="match status" value="1"/>
</dbReference>
<accession>T5AQL2</accession>
<dbReference type="InterPro" id="IPR020003">
    <property type="entry name" value="ATPase_a/bsu_AS"/>
</dbReference>
<dbReference type="NCBIfam" id="NF003220">
    <property type="entry name" value="PRK04192.1"/>
    <property type="match status" value="1"/>
</dbReference>
<evidence type="ECO:0000256" key="9">
    <source>
        <dbReference type="ARBA" id="ARBA00022967"/>
    </source>
</evidence>
<dbReference type="FunFam" id="3.40.50.300:FF:000052">
    <property type="entry name" value="V-type proton ATPase catalytic subunit A"/>
    <property type="match status" value="1"/>
</dbReference>
<dbReference type="Pfam" id="PF02874">
    <property type="entry name" value="ATP-synt_ab_N"/>
    <property type="match status" value="1"/>
</dbReference>
<dbReference type="NCBIfam" id="TIGR01042">
    <property type="entry name" value="V-ATPase_V1_A"/>
    <property type="match status" value="1"/>
</dbReference>
<dbReference type="OrthoDB" id="1676488at2759"/>
<dbReference type="InterPro" id="IPR055190">
    <property type="entry name" value="ATP-synt_VA_C"/>
</dbReference>
<feature type="region of interest" description="Disordered" evidence="16">
    <location>
        <begin position="141"/>
        <end position="160"/>
    </location>
</feature>
<dbReference type="InterPro" id="IPR008139">
    <property type="entry name" value="SaposinB_dom"/>
</dbReference>
<evidence type="ECO:0000256" key="10">
    <source>
        <dbReference type="ARBA" id="ARBA00023065"/>
    </source>
</evidence>
<comment type="subunit">
    <text evidence="14">V-ATPase is a heteromultimeric enzyme composed of a peripheral catalytic V1 complex (components A to H) attached to an integral membrane V0 proton pore complex (components: a, c, c', c'', d, e, f and VOA1).</text>
</comment>
<dbReference type="InterPro" id="IPR041805">
    <property type="entry name" value="ASMase/PPN1_MPP"/>
</dbReference>
<dbReference type="CDD" id="cd18111">
    <property type="entry name" value="ATP-synt_V_A-type_alpha_C"/>
    <property type="match status" value="1"/>
</dbReference>
<evidence type="ECO:0000256" key="12">
    <source>
        <dbReference type="ARBA" id="ARBA00023157"/>
    </source>
</evidence>
<dbReference type="Gene3D" id="3.60.21.10">
    <property type="match status" value="1"/>
</dbReference>
<dbReference type="InterPro" id="IPR000194">
    <property type="entry name" value="ATPase_F1/V1/A1_a/bsu_nucl-bd"/>
</dbReference>
<dbReference type="InterPro" id="IPR023366">
    <property type="entry name" value="ATP_synth_asu-like_sf"/>
</dbReference>
<comment type="similarity">
    <text evidence="1">Belongs to the ATPase alpha/beta chains family.</text>
</comment>
<dbReference type="GO" id="GO:0046034">
    <property type="term" value="P:ATP metabolic process"/>
    <property type="evidence" value="ECO:0007669"/>
    <property type="project" value="InterPro"/>
</dbReference>
<evidence type="ECO:0000259" key="18">
    <source>
        <dbReference type="PROSITE" id="PS50015"/>
    </source>
</evidence>
<keyword evidence="9" id="KW-1278">Translocase</keyword>
<keyword evidence="7" id="KW-0375">Hydrogen ion transport</keyword>
<dbReference type="GO" id="GO:0016887">
    <property type="term" value="F:ATP hydrolysis activity"/>
    <property type="evidence" value="ECO:0007669"/>
    <property type="project" value="InterPro"/>
</dbReference>
<dbReference type="Pfam" id="PF16886">
    <property type="entry name" value="ATP-synt_ab_Xtn"/>
    <property type="match status" value="1"/>
</dbReference>
<evidence type="ECO:0000256" key="1">
    <source>
        <dbReference type="ARBA" id="ARBA00008936"/>
    </source>
</evidence>
<keyword evidence="6" id="KW-0547">Nucleotide-binding</keyword>
<dbReference type="InterPro" id="IPR029052">
    <property type="entry name" value="Metallo-depent_PP-like"/>
</dbReference>
<keyword evidence="8" id="KW-0067">ATP-binding</keyword>
<dbReference type="HOGENOM" id="CLU_254420_0_0_1"/>
<feature type="domain" description="Saposin B-type" evidence="18">
    <location>
        <begin position="50"/>
        <end position="134"/>
    </location>
</feature>
<dbReference type="InterPro" id="IPR022878">
    <property type="entry name" value="V-ATPase_asu"/>
</dbReference>
<comment type="subcellular location">
    <subcellularLocation>
        <location evidence="13">Vacuole membrane</location>
        <topology evidence="13">Peripheral membrane protein</topology>
        <orientation evidence="13">Cytoplasmic side</orientation>
    </subcellularLocation>
</comment>
<dbReference type="CDD" id="cd01134">
    <property type="entry name" value="V_A-ATPase_A"/>
    <property type="match status" value="1"/>
</dbReference>
<dbReference type="SUPFAM" id="SSF52540">
    <property type="entry name" value="P-loop containing nucleoside triphosphate hydrolases"/>
    <property type="match status" value="1"/>
</dbReference>
<evidence type="ECO:0000313" key="19">
    <source>
        <dbReference type="EMBL" id="EQL04108.1"/>
    </source>
</evidence>
<dbReference type="InterPro" id="IPR004843">
    <property type="entry name" value="Calcineurin-like_PHP"/>
</dbReference>
<evidence type="ECO:0000256" key="15">
    <source>
        <dbReference type="ARBA" id="ARBA00048383"/>
    </source>
</evidence>
<gene>
    <name evidence="19" type="ORF">OCS_00181</name>
</gene>
<dbReference type="PROSITE" id="PS50015">
    <property type="entry name" value="SAP_B"/>
    <property type="match status" value="1"/>
</dbReference>
<dbReference type="SUPFAM" id="SSF47917">
    <property type="entry name" value="C-terminal domain of alpha and beta subunits of F1 ATP synthase"/>
    <property type="match status" value="1"/>
</dbReference>
<dbReference type="SUPFAM" id="SSF56300">
    <property type="entry name" value="Metallo-dependent phosphatases"/>
    <property type="match status" value="1"/>
</dbReference>
<evidence type="ECO:0000256" key="2">
    <source>
        <dbReference type="ARBA" id="ARBA00012473"/>
    </source>
</evidence>
<keyword evidence="17" id="KW-0732">Signal</keyword>
<dbReference type="Pfam" id="PF22919">
    <property type="entry name" value="ATP-synt_VA_C"/>
    <property type="match status" value="1"/>
</dbReference>
<feature type="compositionally biased region" description="Pro residues" evidence="16">
    <location>
        <begin position="735"/>
        <end position="765"/>
    </location>
</feature>
<dbReference type="eggNOG" id="KOG1352">
    <property type="taxonomic scope" value="Eukaryota"/>
</dbReference>
<feature type="signal peptide" evidence="17">
    <location>
        <begin position="1"/>
        <end position="18"/>
    </location>
</feature>
<feature type="region of interest" description="Disordered" evidence="16">
    <location>
        <begin position="697"/>
        <end position="804"/>
    </location>
</feature>
<comment type="catalytic activity">
    <reaction evidence="15">
        <text>ATP + H2O + 4 H(+)(in) = ADP + phosphate + 5 H(+)(out)</text>
        <dbReference type="Rhea" id="RHEA:57720"/>
        <dbReference type="ChEBI" id="CHEBI:15377"/>
        <dbReference type="ChEBI" id="CHEBI:15378"/>
        <dbReference type="ChEBI" id="CHEBI:30616"/>
        <dbReference type="ChEBI" id="CHEBI:43474"/>
        <dbReference type="ChEBI" id="CHEBI:456216"/>
        <dbReference type="EC" id="7.1.2.2"/>
    </reaction>
</comment>
<evidence type="ECO:0000256" key="3">
    <source>
        <dbReference type="ARBA" id="ARBA00018860"/>
    </source>
</evidence>
<evidence type="ECO:0000256" key="11">
    <source>
        <dbReference type="ARBA" id="ARBA00023136"/>
    </source>
</evidence>
<reference evidence="19 20" key="1">
    <citation type="journal article" date="2013" name="Chin. Sci. Bull.">
        <title>Genome survey uncovers the secrets of sex and lifestyle in caterpillar fungus.</title>
        <authorList>
            <person name="Hu X."/>
            <person name="Zhang Y."/>
            <person name="Xiao G."/>
            <person name="Zheng P."/>
            <person name="Xia Y."/>
            <person name="Zhang X."/>
            <person name="St Leger R.J."/>
            <person name="Liu X."/>
            <person name="Wang C."/>
        </authorList>
    </citation>
    <scope>NUCLEOTIDE SEQUENCE [LARGE SCALE GENOMIC DNA]</scope>
    <source>
        <strain evidence="20">Co18 / CGMCC 3.14243</strain>
        <tissue evidence="19">Fruit-body</tissue>
    </source>
</reference>
<proteinExistence type="inferred from homology"/>
<dbReference type="GO" id="GO:0005524">
    <property type="term" value="F:ATP binding"/>
    <property type="evidence" value="ECO:0007669"/>
    <property type="project" value="UniProtKB-KW"/>
</dbReference>
<evidence type="ECO:0000256" key="8">
    <source>
        <dbReference type="ARBA" id="ARBA00022840"/>
    </source>
</evidence>
<dbReference type="PROSITE" id="PS00152">
    <property type="entry name" value="ATPASE_ALPHA_BETA"/>
    <property type="match status" value="1"/>
</dbReference>
<protein>
    <recommendedName>
        <fullName evidence="3">V-type proton ATPase catalytic subunit A</fullName>
        <ecNumber evidence="2">7.1.2.2</ecNumber>
    </recommendedName>
</protein>
<evidence type="ECO:0000256" key="5">
    <source>
        <dbReference type="ARBA" id="ARBA00022554"/>
    </source>
</evidence>
<dbReference type="SMART" id="SM00741">
    <property type="entry name" value="SapB"/>
    <property type="match status" value="1"/>
</dbReference>
<dbReference type="InterPro" id="IPR031686">
    <property type="entry name" value="ATP-synth_a_Xtn"/>
</dbReference>
<dbReference type="CDD" id="cd18119">
    <property type="entry name" value="ATP-synt_V_A-type_alpha_N"/>
    <property type="match status" value="1"/>
</dbReference>
<keyword evidence="12" id="KW-1015">Disulfide bond</keyword>
<dbReference type="FunFam" id="1.10.1140.10:FF:000003">
    <property type="entry name" value="Vacuolar ATP synthase catalytic subunit A"/>
    <property type="match status" value="1"/>
</dbReference>
<evidence type="ECO:0000256" key="6">
    <source>
        <dbReference type="ARBA" id="ARBA00022741"/>
    </source>
</evidence>
<dbReference type="EC" id="7.1.2.2" evidence="2"/>
<dbReference type="InterPro" id="IPR027417">
    <property type="entry name" value="P-loop_NTPase"/>
</dbReference>
<dbReference type="Gene3D" id="1.10.1140.10">
    <property type="entry name" value="Bovine Mitochondrial F1-atpase, Atp Synthase Beta Chain, Chain D, domain 3"/>
    <property type="match status" value="1"/>
</dbReference>
<dbReference type="GO" id="GO:0000329">
    <property type="term" value="C:fungal-type vacuole membrane"/>
    <property type="evidence" value="ECO:0007669"/>
    <property type="project" value="TreeGrafter"/>
</dbReference>
<dbReference type="InterPro" id="IPR036121">
    <property type="entry name" value="ATPase_F1/V1/A1_a/bsu_N_sf"/>
</dbReference>
<dbReference type="GO" id="GO:0033180">
    <property type="term" value="C:proton-transporting V-type ATPase, V1 domain"/>
    <property type="evidence" value="ECO:0007669"/>
    <property type="project" value="InterPro"/>
</dbReference>
<dbReference type="CDD" id="cd00842">
    <property type="entry name" value="MPP_ASMase"/>
    <property type="match status" value="1"/>
</dbReference>
<dbReference type="FunFam" id="2.40.30.20:FF:000002">
    <property type="entry name" value="V-type proton ATPase catalytic subunit A"/>
    <property type="match status" value="1"/>
</dbReference>
<keyword evidence="4" id="KW-0813">Transport</keyword>
<dbReference type="Gene3D" id="2.40.30.20">
    <property type="match status" value="1"/>
</dbReference>
<name>T5AQL2_OPHSC</name>
<dbReference type="Proteomes" id="UP000019374">
    <property type="component" value="Unassembled WGS sequence"/>
</dbReference>
<evidence type="ECO:0000256" key="4">
    <source>
        <dbReference type="ARBA" id="ARBA00022448"/>
    </source>
</evidence>
<keyword evidence="5" id="KW-0926">Vacuole</keyword>
<dbReference type="PANTHER" id="PTHR43607">
    <property type="entry name" value="V-TYPE PROTON ATPASE CATALYTIC SUBUNIT A"/>
    <property type="match status" value="1"/>
</dbReference>
<organism evidence="19 20">
    <name type="scientific">Ophiocordyceps sinensis (strain Co18 / CGMCC 3.14243)</name>
    <name type="common">Yarsagumba caterpillar fungus</name>
    <name type="synonym">Hirsutella sinensis</name>
    <dbReference type="NCBI Taxonomy" id="911162"/>
    <lineage>
        <taxon>Eukaryota</taxon>
        <taxon>Fungi</taxon>
        <taxon>Dikarya</taxon>
        <taxon>Ascomycota</taxon>
        <taxon>Pezizomycotina</taxon>
        <taxon>Sordariomycetes</taxon>
        <taxon>Hypocreomycetidae</taxon>
        <taxon>Hypocreales</taxon>
        <taxon>Ophiocordycipitaceae</taxon>
        <taxon>Ophiocordyceps</taxon>
    </lineage>
</organism>
<dbReference type="InterPro" id="IPR024034">
    <property type="entry name" value="ATPase_F1/V1_b/a_C"/>
</dbReference>